<protein>
    <submittedName>
        <fullName evidence="1">HTH domain-containing protein</fullName>
    </submittedName>
</protein>
<feature type="non-terminal residue" evidence="1">
    <location>
        <position position="1009"/>
    </location>
</feature>
<comment type="caution">
    <text evidence="1">The sequence shown here is derived from an EMBL/GenBank/DDBJ whole genome shotgun (WGS) entry which is preliminary data.</text>
</comment>
<dbReference type="AlphaFoldDB" id="A0A4Q9LC75"/>
<reference evidence="1 2" key="1">
    <citation type="submission" date="2017-12" db="EMBL/GenBank/DDBJ databases">
        <authorList>
            <person name="Pombert J.-F."/>
            <person name="Haag K.L."/>
            <person name="Ebert D."/>
        </authorList>
    </citation>
    <scope>NUCLEOTIDE SEQUENCE [LARGE SCALE GENOMIC DNA]</scope>
    <source>
        <strain evidence="1">FI-OER-3-3</strain>
    </source>
</reference>
<dbReference type="EMBL" id="PITJ01000011">
    <property type="protein sequence ID" value="TBU05459.1"/>
    <property type="molecule type" value="Genomic_DNA"/>
</dbReference>
<proteinExistence type="predicted"/>
<sequence>MQDLKQKLFSFGIYGTKISELTQEEIILLLEKTWVEIVSHNEIKNLQASFTLVSLPNERLTAYNHYTKNGFDLFLLNFLKNKYIRMETVAWKDYLTNGAFNFVSKEYYLFINLLLSKNEFVHSSELKSALNLQPKKLFYLVKKLASLGLLEKKSYNNGYLVKLIRDENGCILTLKNNQPNINIQPSVRNQLNTDLNTHDLSKNELRFDIPLYEQIRRLVFQSAHGISSHDIFQKFGIKIKVGLKLLTKLSKINEGKIISRDEFDGKIKRTKFYFIEQLEKCKNKSEIFTSQEEEPYSGNKMITVEDRIHAIECLIDQKGSFLLDRDNVDELKRILGVKYDLDRRTIINSAIKGGFNVCKSIIKDNNVRYVISDKNAKEDEQIFNKISQKESFEIKKLSKFQQNIYRYFVIYFKFLEKDNGFISDKNIRNKYFYLFLRNISTQKQQERFVFDHLIINEMPLYLILGLLSFKKPNFKNFIIEEIRKSLFNGNLNVKKLKTEIFERKFFENEIEKENILFSNIEMEYKNSNNLKDLEKENILFSNIEMEYNNSENMKDEKEMGILYGKVRNFLMESSYGTYVNQKVEIKAFDGYFMDLEKMGFLQVFRSNGCVEIKLLRKEFKEENTIFTFLKNEPYISLKKRENFFYSVKDFPEDDFYDKCYTFIKENYVDEDQLALEGRLMAFKSYFPSISQSTKPTDNIFGKRLENLYIKIKEMIIFHNKLIDLNFKGFSILDLKKVLSLLTSQKIIRNYSSFKNLHLIEGTDFFKKKISFKLENHSFFENSNFLEMILCTVEHPNEYYKCFFSLIYHILMINGSMEWNILLKNIGIMMDFELSNFFEIYKSVFEINTCESNSAGEILMCDVDVAMLSERLPPTPTFHNTTHQPPSSSCQTSLVCLVDTIPASSGTDATAFGPANGMTNLNTDAILEGNRLMVLHSILDSVTVVEQEWPRYAILAVQKRFERMPRNGWPATLRYYNEKFSCTLDIDAFKKLAQNEAEREMRQEENGERR</sequence>
<dbReference type="VEuPathDB" id="MicrosporidiaDB:CWI37_0011p0110"/>
<gene>
    <name evidence="1" type="ORF">CWI37_0011p0110</name>
</gene>
<dbReference type="InterPro" id="IPR031541">
    <property type="entry name" value="HTH_micro"/>
</dbReference>
<name>A0A4Q9LC75_9MICR</name>
<organism evidence="1 2">
    <name type="scientific">Hamiltosporidium tvaerminnensis</name>
    <dbReference type="NCBI Taxonomy" id="1176355"/>
    <lineage>
        <taxon>Eukaryota</taxon>
        <taxon>Fungi</taxon>
        <taxon>Fungi incertae sedis</taxon>
        <taxon>Microsporidia</taxon>
        <taxon>Dubosqiidae</taxon>
        <taxon>Hamiltosporidium</taxon>
    </lineage>
</organism>
<evidence type="ECO:0000313" key="1">
    <source>
        <dbReference type="EMBL" id="TBU05459.1"/>
    </source>
</evidence>
<accession>A0A4Q9LC75</accession>
<dbReference type="Proteomes" id="UP000292362">
    <property type="component" value="Unassembled WGS sequence"/>
</dbReference>
<dbReference type="Pfam" id="PF17007">
    <property type="entry name" value="HTH_micro"/>
    <property type="match status" value="1"/>
</dbReference>
<evidence type="ECO:0000313" key="2">
    <source>
        <dbReference type="Proteomes" id="UP000292362"/>
    </source>
</evidence>